<name>A0AAE3LFT9_9EURY</name>
<dbReference type="PROSITE" id="PS50112">
    <property type="entry name" value="PAS"/>
    <property type="match status" value="1"/>
</dbReference>
<dbReference type="InterPro" id="IPR000014">
    <property type="entry name" value="PAS"/>
</dbReference>
<dbReference type="SUPFAM" id="SSF55785">
    <property type="entry name" value="PYP-like sensor domain (PAS domain)"/>
    <property type="match status" value="1"/>
</dbReference>
<dbReference type="EMBL" id="JAOPKC010000031">
    <property type="protein sequence ID" value="MCU4719510.1"/>
    <property type="molecule type" value="Genomic_DNA"/>
</dbReference>
<feature type="domain" description="PAS" evidence="1">
    <location>
        <begin position="26"/>
        <end position="103"/>
    </location>
</feature>
<dbReference type="Proteomes" id="UP001209746">
    <property type="component" value="Unassembled WGS sequence"/>
</dbReference>
<dbReference type="NCBIfam" id="TIGR00229">
    <property type="entry name" value="sensory_box"/>
    <property type="match status" value="1"/>
</dbReference>
<dbReference type="Proteomes" id="UP001208186">
    <property type="component" value="Unassembled WGS sequence"/>
</dbReference>
<evidence type="ECO:0000259" key="1">
    <source>
        <dbReference type="PROSITE" id="PS50112"/>
    </source>
</evidence>
<dbReference type="InterPro" id="IPR035965">
    <property type="entry name" value="PAS-like_dom_sf"/>
</dbReference>
<dbReference type="EMBL" id="JAOPKD010000021">
    <property type="protein sequence ID" value="MCU4728206.1"/>
    <property type="molecule type" value="Genomic_DNA"/>
</dbReference>
<dbReference type="SMART" id="SM00091">
    <property type="entry name" value="PAS"/>
    <property type="match status" value="1"/>
</dbReference>
<accession>A0AAE3LFT9</accession>
<organism evidence="3 5">
    <name type="scientific">Halapricum hydrolyticum</name>
    <dbReference type="NCBI Taxonomy" id="2979991"/>
    <lineage>
        <taxon>Archaea</taxon>
        <taxon>Methanobacteriati</taxon>
        <taxon>Methanobacteriota</taxon>
        <taxon>Stenosarchaea group</taxon>
        <taxon>Halobacteria</taxon>
        <taxon>Halobacteriales</taxon>
        <taxon>Haloarculaceae</taxon>
        <taxon>Halapricum</taxon>
    </lineage>
</organism>
<keyword evidence="4" id="KW-1185">Reference proteome</keyword>
<dbReference type="PANTHER" id="PTHR44757">
    <property type="entry name" value="DIGUANYLATE CYCLASE DGCP"/>
    <property type="match status" value="1"/>
</dbReference>
<comment type="caution">
    <text evidence="3">The sequence shown here is derived from an EMBL/GenBank/DDBJ whole genome shotgun (WGS) entry which is preliminary data.</text>
</comment>
<dbReference type="Pfam" id="PF13426">
    <property type="entry name" value="PAS_9"/>
    <property type="match status" value="1"/>
</dbReference>
<dbReference type="InterPro" id="IPR052155">
    <property type="entry name" value="Biofilm_reg_signaling"/>
</dbReference>
<reference evidence="3" key="1">
    <citation type="submission" date="2023-02" db="EMBL/GenBank/DDBJ databases">
        <title>Enrichment on poylsaccharides allowed isolation of novel metabolic and taxonomic groups of Haloarchaea.</title>
        <authorList>
            <person name="Sorokin D.Y."/>
            <person name="Elcheninov A.G."/>
            <person name="Khizhniak T.V."/>
            <person name="Kolganova T.V."/>
            <person name="Kublanov I.V."/>
        </authorList>
    </citation>
    <scope>NUCLEOTIDE SEQUENCE</scope>
    <source>
        <strain evidence="2 4">HArc-curdl5-1</strain>
        <strain evidence="3">HArc-curdl7</strain>
    </source>
</reference>
<dbReference type="Gene3D" id="3.30.450.20">
    <property type="entry name" value="PAS domain"/>
    <property type="match status" value="1"/>
</dbReference>
<evidence type="ECO:0000313" key="3">
    <source>
        <dbReference type="EMBL" id="MCU4728206.1"/>
    </source>
</evidence>
<dbReference type="PANTHER" id="PTHR44757:SF2">
    <property type="entry name" value="BIOFILM ARCHITECTURE MAINTENANCE PROTEIN MBAA"/>
    <property type="match status" value="1"/>
</dbReference>
<dbReference type="CDD" id="cd00130">
    <property type="entry name" value="PAS"/>
    <property type="match status" value="1"/>
</dbReference>
<dbReference type="RefSeq" id="WP_315910256.1">
    <property type="nucleotide sequence ID" value="NZ_JAOPKC010000031.1"/>
</dbReference>
<evidence type="ECO:0000313" key="4">
    <source>
        <dbReference type="Proteomes" id="UP001208186"/>
    </source>
</evidence>
<evidence type="ECO:0000313" key="2">
    <source>
        <dbReference type="EMBL" id="MCU4719510.1"/>
    </source>
</evidence>
<dbReference type="AlphaFoldDB" id="A0AAE3LFT9"/>
<protein>
    <submittedName>
        <fullName evidence="3">PAS domain-containing protein</fullName>
    </submittedName>
</protein>
<sequence length="279" mass="30954">MGDSGRDATELEILSRDDLERRVRQQTAQLENIIDTMADVLVQTDPEGDIQRANNAVRTILGYDPEAIVGKPIDVLFASPTENEEFSDLLTRGEFLERLLRDGQVTDVEVQFATAEGDALPMSLSASTMTQGGAVKGIVCVAKMIVDDPGEYGCKPVRLRGSDRPSRLVGRRPVTVDDNRPVAPLAFERRCALATRGREFVGRSRVCGLSRRPLDNQSVLAERRQRRQQRDLVGQAVQPESVGDPRDRRWHGLGRALVQPEQDEGCPVRAVHRVLHRTG</sequence>
<evidence type="ECO:0000313" key="5">
    <source>
        <dbReference type="Proteomes" id="UP001209746"/>
    </source>
</evidence>
<gene>
    <name evidence="3" type="ORF">OB914_14720</name>
    <name evidence="2" type="ORF">OB916_15790</name>
</gene>
<proteinExistence type="predicted"/>